<evidence type="ECO:0000313" key="8">
    <source>
        <dbReference type="Proteomes" id="UP000238563"/>
    </source>
</evidence>
<dbReference type="SUPFAM" id="SSF111331">
    <property type="entry name" value="NAD kinase/diacylglycerol kinase-like"/>
    <property type="match status" value="1"/>
</dbReference>
<dbReference type="InterPro" id="IPR016064">
    <property type="entry name" value="NAD/diacylglycerol_kinase_sf"/>
</dbReference>
<evidence type="ECO:0000256" key="4">
    <source>
        <dbReference type="ARBA" id="ARBA00023027"/>
    </source>
</evidence>
<evidence type="ECO:0000256" key="2">
    <source>
        <dbReference type="ARBA" id="ARBA00022777"/>
    </source>
</evidence>
<comment type="cofactor">
    <cofactor evidence="6">
        <name>a divalent metal cation</name>
        <dbReference type="ChEBI" id="CHEBI:60240"/>
    </cofactor>
</comment>
<organism evidence="7 8">
    <name type="scientific">Phyllobacterium myrsinacearum</name>
    <dbReference type="NCBI Taxonomy" id="28101"/>
    <lineage>
        <taxon>Bacteria</taxon>
        <taxon>Pseudomonadati</taxon>
        <taxon>Pseudomonadota</taxon>
        <taxon>Alphaproteobacteria</taxon>
        <taxon>Hyphomicrobiales</taxon>
        <taxon>Phyllobacteriaceae</taxon>
        <taxon>Phyllobacterium</taxon>
    </lineage>
</organism>
<dbReference type="GO" id="GO:0019674">
    <property type="term" value="P:NAD+ metabolic process"/>
    <property type="evidence" value="ECO:0007669"/>
    <property type="project" value="InterPro"/>
</dbReference>
<evidence type="ECO:0000313" key="7">
    <source>
        <dbReference type="EMBL" id="PRD58894.1"/>
    </source>
</evidence>
<proteinExistence type="inferred from homology"/>
<feature type="active site" description="Proton acceptor" evidence="6">
    <location>
        <position position="46"/>
    </location>
</feature>
<dbReference type="EC" id="2.7.1.23" evidence="6"/>
<keyword evidence="2 6" id="KW-0418">Kinase</keyword>
<accession>A0A2S9JZW9</accession>
<evidence type="ECO:0000256" key="6">
    <source>
        <dbReference type="HAMAP-Rule" id="MF_00361"/>
    </source>
</evidence>
<feature type="binding site" evidence="6">
    <location>
        <begin position="46"/>
        <end position="47"/>
    </location>
    <ligand>
        <name>NAD(+)</name>
        <dbReference type="ChEBI" id="CHEBI:57540"/>
    </ligand>
</feature>
<evidence type="ECO:0000256" key="5">
    <source>
        <dbReference type="ARBA" id="ARBA00047925"/>
    </source>
</evidence>
<dbReference type="Gene3D" id="2.60.200.30">
    <property type="entry name" value="Probable inorganic polyphosphate/atp-NAD kinase, domain 2"/>
    <property type="match status" value="1"/>
</dbReference>
<dbReference type="HAMAP" id="MF_00361">
    <property type="entry name" value="NAD_kinase"/>
    <property type="match status" value="1"/>
</dbReference>
<dbReference type="GO" id="GO:0003951">
    <property type="term" value="F:NAD+ kinase activity"/>
    <property type="evidence" value="ECO:0007669"/>
    <property type="project" value="UniProtKB-UniRule"/>
</dbReference>
<dbReference type="Proteomes" id="UP000238563">
    <property type="component" value="Unassembled WGS sequence"/>
</dbReference>
<keyword evidence="1 6" id="KW-0808">Transferase</keyword>
<feature type="binding site" evidence="6">
    <location>
        <begin position="157"/>
        <end position="162"/>
    </location>
    <ligand>
        <name>NAD(+)</name>
        <dbReference type="ChEBI" id="CHEBI:57540"/>
    </ligand>
</feature>
<dbReference type="RefSeq" id="WP_105733116.1">
    <property type="nucleotide sequence ID" value="NZ_PVBT01000001.1"/>
</dbReference>
<dbReference type="NCBIfam" id="NF003406">
    <property type="entry name" value="PRK04761.1"/>
    <property type="match status" value="1"/>
</dbReference>
<keyword evidence="4 6" id="KW-0520">NAD</keyword>
<keyword evidence="6" id="KW-0547">Nucleotide-binding</keyword>
<dbReference type="PANTHER" id="PTHR20275">
    <property type="entry name" value="NAD KINASE"/>
    <property type="match status" value="1"/>
</dbReference>
<dbReference type="GO" id="GO:0005524">
    <property type="term" value="F:ATP binding"/>
    <property type="evidence" value="ECO:0007669"/>
    <property type="project" value="UniProtKB-KW"/>
</dbReference>
<dbReference type="InterPro" id="IPR017438">
    <property type="entry name" value="ATP-NAD_kinase_N"/>
</dbReference>
<comment type="similarity">
    <text evidence="6">Belongs to the NAD kinase family.</text>
</comment>
<sequence length="257" mass="28501">MTRNIETFAFLSSGTPESDEAMASLVKLYGQTAPKDADVIIALGGDGFMLQTLQNHMNQGKMTYGMNRGSVGFLMNEYSETGLKERVEAAQAETIRPLKMVAESAEEGTVTSFALNDVYLLRQSYQAAKIRITVDDQVRLEELICDGVMVATPAGSTAYNLSAQGPILPLDARLLALTPVSPFRPRRWRGALLSNKVTVRFDILEPEKRPVNAVADHTEVKSVLSVTIEEASQLRATILFDKNHSWNERILKEQFLY</sequence>
<dbReference type="GO" id="GO:0046872">
    <property type="term" value="F:metal ion binding"/>
    <property type="evidence" value="ECO:0007669"/>
    <property type="project" value="UniProtKB-UniRule"/>
</dbReference>
<keyword evidence="6" id="KW-0067">ATP-binding</keyword>
<evidence type="ECO:0000256" key="1">
    <source>
        <dbReference type="ARBA" id="ARBA00022679"/>
    </source>
</evidence>
<gene>
    <name evidence="6" type="primary">nadK</name>
    <name evidence="7" type="ORF">C5750_04695</name>
</gene>
<dbReference type="Pfam" id="PF20143">
    <property type="entry name" value="NAD_kinase_C"/>
    <property type="match status" value="1"/>
</dbReference>
<comment type="function">
    <text evidence="6">Involved in the regulation of the intracellular balance of NAD and NADP, and is a key enzyme in the biosynthesis of NADP. Catalyzes specifically the phosphorylation on 2'-hydroxyl of the adenosine moiety of NAD to yield NADP.</text>
</comment>
<dbReference type="InterPro" id="IPR002504">
    <property type="entry name" value="NADK"/>
</dbReference>
<dbReference type="PANTHER" id="PTHR20275:SF0">
    <property type="entry name" value="NAD KINASE"/>
    <property type="match status" value="1"/>
</dbReference>
<keyword evidence="3 6" id="KW-0521">NADP</keyword>
<dbReference type="GO" id="GO:0051287">
    <property type="term" value="F:NAD binding"/>
    <property type="evidence" value="ECO:0007669"/>
    <property type="project" value="UniProtKB-ARBA"/>
</dbReference>
<keyword evidence="6" id="KW-0963">Cytoplasm</keyword>
<dbReference type="OrthoDB" id="9774737at2"/>
<comment type="catalytic activity">
    <reaction evidence="5 6">
        <text>NAD(+) + ATP = ADP + NADP(+) + H(+)</text>
        <dbReference type="Rhea" id="RHEA:18629"/>
        <dbReference type="ChEBI" id="CHEBI:15378"/>
        <dbReference type="ChEBI" id="CHEBI:30616"/>
        <dbReference type="ChEBI" id="CHEBI:57540"/>
        <dbReference type="ChEBI" id="CHEBI:58349"/>
        <dbReference type="ChEBI" id="CHEBI:456216"/>
        <dbReference type="EC" id="2.7.1.23"/>
    </reaction>
</comment>
<dbReference type="GO" id="GO:0005737">
    <property type="term" value="C:cytoplasm"/>
    <property type="evidence" value="ECO:0007669"/>
    <property type="project" value="UniProtKB-SubCell"/>
</dbReference>
<name>A0A2S9JZW9_9HYPH</name>
<comment type="caution">
    <text evidence="6">Lacks conserved residue(s) required for the propagation of feature annotation.</text>
</comment>
<dbReference type="InterPro" id="IPR017437">
    <property type="entry name" value="ATP-NAD_kinase_PpnK-typ_C"/>
</dbReference>
<keyword evidence="8" id="KW-1185">Reference proteome</keyword>
<reference evidence="7 8" key="1">
    <citation type="submission" date="2018-02" db="EMBL/GenBank/DDBJ databases">
        <title>The draft genome of Phyllobacterium myrsinacearum DSM5892.</title>
        <authorList>
            <person name="Li L."/>
            <person name="Liu L."/>
            <person name="Zhang X."/>
            <person name="Wang T."/>
        </authorList>
    </citation>
    <scope>NUCLEOTIDE SEQUENCE [LARGE SCALE GENOMIC DNA]</scope>
    <source>
        <strain evidence="7 8">DSM 5892</strain>
    </source>
</reference>
<feature type="binding site" evidence="6">
    <location>
        <position position="154"/>
    </location>
    <ligand>
        <name>NAD(+)</name>
        <dbReference type="ChEBI" id="CHEBI:57540"/>
    </ligand>
</feature>
<evidence type="ECO:0000256" key="3">
    <source>
        <dbReference type="ARBA" id="ARBA00022857"/>
    </source>
</evidence>
<comment type="caution">
    <text evidence="7">The sequence shown here is derived from an EMBL/GenBank/DDBJ whole genome shotgun (WGS) entry which is preliminary data.</text>
</comment>
<dbReference type="Gene3D" id="3.40.50.10330">
    <property type="entry name" value="Probable inorganic polyphosphate/atp-NAD kinase, domain 1"/>
    <property type="match status" value="1"/>
</dbReference>
<dbReference type="GO" id="GO:0006741">
    <property type="term" value="P:NADP+ biosynthetic process"/>
    <property type="evidence" value="ECO:0007669"/>
    <property type="project" value="UniProtKB-UniRule"/>
</dbReference>
<dbReference type="EMBL" id="PVBT01000001">
    <property type="protein sequence ID" value="PRD58894.1"/>
    <property type="molecule type" value="Genomic_DNA"/>
</dbReference>
<protein>
    <recommendedName>
        <fullName evidence="6">NAD kinase</fullName>
        <ecNumber evidence="6">2.7.1.23</ecNumber>
    </recommendedName>
    <alternativeName>
        <fullName evidence="6">ATP-dependent NAD kinase</fullName>
    </alternativeName>
</protein>
<dbReference type="AlphaFoldDB" id="A0A2S9JZW9"/>
<comment type="subcellular location">
    <subcellularLocation>
        <location evidence="6">Cytoplasm</location>
    </subcellularLocation>
</comment>
<feature type="binding site" evidence="6">
    <location>
        <begin position="116"/>
        <end position="117"/>
    </location>
    <ligand>
        <name>NAD(+)</name>
        <dbReference type="ChEBI" id="CHEBI:57540"/>
    </ligand>
</feature>
<feature type="binding site" evidence="6">
    <location>
        <position position="146"/>
    </location>
    <ligand>
        <name>NAD(+)</name>
        <dbReference type="ChEBI" id="CHEBI:57540"/>
    </ligand>
</feature>